<dbReference type="EMBL" id="CP108140">
    <property type="protein sequence ID" value="WTP84043.1"/>
    <property type="molecule type" value="Genomic_DNA"/>
</dbReference>
<dbReference type="SMART" id="SM00481">
    <property type="entry name" value="POLIIIAc"/>
    <property type="match status" value="1"/>
</dbReference>
<protein>
    <submittedName>
        <fullName evidence="4">CehA/McbA family metallohydrolase</fullName>
    </submittedName>
</protein>
<dbReference type="AlphaFoldDB" id="A0AAU1IDL8"/>
<dbReference type="PROSITE" id="PS51318">
    <property type="entry name" value="TAT"/>
    <property type="match status" value="1"/>
</dbReference>
<gene>
    <name evidence="3" type="ORF">OG477_01050</name>
    <name evidence="4" type="ORF">OG477_44295</name>
</gene>
<dbReference type="InterPro" id="IPR052018">
    <property type="entry name" value="PHP_domain"/>
</dbReference>
<dbReference type="InterPro" id="IPR003141">
    <property type="entry name" value="Pol/His_phosphatase_N"/>
</dbReference>
<keyword evidence="1" id="KW-1133">Transmembrane helix</keyword>
<dbReference type="CDD" id="cd07432">
    <property type="entry name" value="PHP_HisPPase"/>
    <property type="match status" value="1"/>
</dbReference>
<dbReference type="InterPro" id="IPR016195">
    <property type="entry name" value="Pol/histidinol_Pase-like"/>
</dbReference>
<name>A0AAU1IDL8_9ACTN</name>
<dbReference type="PANTHER" id="PTHR42924">
    <property type="entry name" value="EXONUCLEASE"/>
    <property type="match status" value="1"/>
</dbReference>
<reference evidence="4" key="1">
    <citation type="submission" date="2022-10" db="EMBL/GenBank/DDBJ databases">
        <title>The complete genomes of actinobacterial strains from the NBC collection.</title>
        <authorList>
            <person name="Joergensen T.S."/>
            <person name="Alvarez Arevalo M."/>
            <person name="Sterndorff E.B."/>
            <person name="Faurdal D."/>
            <person name="Vuksanovic O."/>
            <person name="Mourched A.-S."/>
            <person name="Charusanti P."/>
            <person name="Shaw S."/>
            <person name="Blin K."/>
            <person name="Weber T."/>
        </authorList>
    </citation>
    <scope>NUCLEOTIDE SEQUENCE</scope>
    <source>
        <strain evidence="4">NBC 00180</strain>
    </source>
</reference>
<proteinExistence type="predicted"/>
<accession>A0AAU1IDL8</accession>
<keyword evidence="1" id="KW-0472">Membrane</keyword>
<feature type="transmembrane region" description="Helical" evidence="1">
    <location>
        <begin position="27"/>
        <end position="47"/>
    </location>
</feature>
<dbReference type="Gene3D" id="2.120.10.70">
    <property type="entry name" value="Fucose-specific lectin"/>
    <property type="match status" value="1"/>
</dbReference>
<dbReference type="InterPro" id="IPR006311">
    <property type="entry name" value="TAT_signal"/>
</dbReference>
<evidence type="ECO:0000313" key="4">
    <source>
        <dbReference type="EMBL" id="WTP91796.1"/>
    </source>
</evidence>
<evidence type="ECO:0000259" key="2">
    <source>
        <dbReference type="SMART" id="SM00481"/>
    </source>
</evidence>
<dbReference type="NCBIfam" id="NF038032">
    <property type="entry name" value="CehA_McbA_metalo"/>
    <property type="match status" value="1"/>
</dbReference>
<evidence type="ECO:0000313" key="3">
    <source>
        <dbReference type="EMBL" id="WTP84043.1"/>
    </source>
</evidence>
<keyword evidence="1" id="KW-0812">Transmembrane</keyword>
<dbReference type="GO" id="GO:0035312">
    <property type="term" value="F:5'-3' DNA exonuclease activity"/>
    <property type="evidence" value="ECO:0007669"/>
    <property type="project" value="TreeGrafter"/>
</dbReference>
<dbReference type="Gene3D" id="3.20.20.140">
    <property type="entry name" value="Metal-dependent hydrolases"/>
    <property type="match status" value="1"/>
</dbReference>
<evidence type="ECO:0000256" key="1">
    <source>
        <dbReference type="SAM" id="Phobius"/>
    </source>
</evidence>
<sequence>MRDRRCDKIHELPSGAAKAEDVSRRSLLRWSAFLAAGGVATLVPASIASAATSGTPGQKETTTYKGTAPFGFDQWISIELDIPAGVQRISVSYSFEPQTSPSLPGTWNNVMDIGILGPTEFRGYSGSARKEFTLSAADATPGYVPGPIQQGKWSIILGPMVAELKGMGWQVDVTLDYGDPLPATTPYDVLPASIPNTGWGWYRGDLHMHTVHSDSQRTVDERVADALAADLDFIAISDHNTNAAGVSWRGNIPKRMLVINAEEVTTRHGHWLAVGIPQGDWIDWRYKPSDGKFDANVQRVRGLGGLVIAAHPMTPAFGSAWEFGLGLDKIDAMEVWNGAPGSGTRPWTGDDELNLIAWHLLLCAGKRVPGLGNSDAHSLGDGLVGTPQNVVCAKTLSMAALLDAIRRGRLYVAESSQVTVDFTASARGTSAGPGETLPLGFFDAVDVVAKISGAPNTVATLVTEWGVMASIQIDAGGSGVLRWRGWGKASMFARVDVRRMEPSWSVLSQMVAFTNPIWFYGTPTVSDPNVPAIRLRGHATPEIPFGTSGTSERALPGITHYTERFAAACVSLATPPPPGRKTALTIGDDQHLYLTVMRWNGMWAEWLQVPNPGGAADLKFQTADLAGMPDGTTQYLATGMDGILYHQTGDASMPGRLGQFSGFQPVPGTDGSPTWRAAKVAAEGMPDGTTQVLTYRLDGSLYHNIRRTDGSWVGWTRLAGYSVTPAFAGTALSMVGMSDGSSQILAIGLDGLVYHQIRYPDGRFTGFRQVQGIKGPTMAASSVDIALDTYYRQNSVRVAAVGQDGNVWYVTRMADGSWNDWQQATTSTSKGFPYARVVITPGDAWGNKYVALSTL</sequence>
<feature type="domain" description="Polymerase/histidinol phosphatase N-terminal" evidence="2">
    <location>
        <begin position="204"/>
        <end position="268"/>
    </location>
</feature>
<organism evidence="4">
    <name type="scientific">Streptomyces sp. NBC_00180</name>
    <dbReference type="NCBI Taxonomy" id="2903632"/>
    <lineage>
        <taxon>Bacteria</taxon>
        <taxon>Bacillati</taxon>
        <taxon>Actinomycetota</taxon>
        <taxon>Actinomycetes</taxon>
        <taxon>Kitasatosporales</taxon>
        <taxon>Streptomycetaceae</taxon>
        <taxon>Streptomyces</taxon>
    </lineage>
</organism>
<dbReference type="SUPFAM" id="SSF89550">
    <property type="entry name" value="PHP domain-like"/>
    <property type="match status" value="1"/>
</dbReference>
<dbReference type="EMBL" id="CP108140">
    <property type="protein sequence ID" value="WTP91796.1"/>
    <property type="molecule type" value="Genomic_DNA"/>
</dbReference>
<dbReference type="GO" id="GO:0004534">
    <property type="term" value="F:5'-3' RNA exonuclease activity"/>
    <property type="evidence" value="ECO:0007669"/>
    <property type="project" value="TreeGrafter"/>
</dbReference>
<dbReference type="PANTHER" id="PTHR42924:SF3">
    <property type="entry name" value="POLYMERASE_HISTIDINOL PHOSPHATASE N-TERMINAL DOMAIN-CONTAINING PROTEIN"/>
    <property type="match status" value="1"/>
</dbReference>
<dbReference type="SUPFAM" id="SSF89372">
    <property type="entry name" value="Fucose-specific lectin"/>
    <property type="match status" value="1"/>
</dbReference>